<dbReference type="EMBL" id="WSTA01000112">
    <property type="protein sequence ID" value="MWC00212.1"/>
    <property type="molecule type" value="Genomic_DNA"/>
</dbReference>
<protein>
    <recommendedName>
        <fullName evidence="3">SRPBCC family protein</fullName>
    </recommendedName>
</protein>
<dbReference type="SUPFAM" id="SSF55961">
    <property type="entry name" value="Bet v1-like"/>
    <property type="match status" value="1"/>
</dbReference>
<accession>A0A6I4P1G2</accession>
<reference evidence="1 2" key="1">
    <citation type="submission" date="2019-12" db="EMBL/GenBank/DDBJ databases">
        <authorList>
            <person name="Kim Y.S."/>
        </authorList>
    </citation>
    <scope>NUCLEOTIDE SEQUENCE [LARGE SCALE GENOMIC DNA]</scope>
    <source>
        <strain evidence="1 2">MMS17-SY077</strain>
    </source>
</reference>
<evidence type="ECO:0008006" key="3">
    <source>
        <dbReference type="Google" id="ProtNLM"/>
    </source>
</evidence>
<gene>
    <name evidence="1" type="ORF">GB864_16850</name>
</gene>
<organism evidence="1 2">
    <name type="scientific">Agromyces seonyuensis</name>
    <dbReference type="NCBI Taxonomy" id="2662446"/>
    <lineage>
        <taxon>Bacteria</taxon>
        <taxon>Bacillati</taxon>
        <taxon>Actinomycetota</taxon>
        <taxon>Actinomycetes</taxon>
        <taxon>Micrococcales</taxon>
        <taxon>Microbacteriaceae</taxon>
        <taxon>Agromyces</taxon>
    </lineage>
</organism>
<proteinExistence type="predicted"/>
<sequence>MGERTPGGEGSIADGRWVRRVVVVARVRHPVEAVFPYLADPTKWHDFAPAVVYREQIDDGPPHVGTRWRATDRIGPFLAHFIDRMEAIEHNRRVVWLSSAPWNSRVEYTCRASGATTLVRAEYEGVLSGDMRWQLGWLPDWATHWILAQDFRRLDRALTRAARASRRWRRRHPNPLASEAREP</sequence>
<name>A0A6I4P1G2_9MICO</name>
<dbReference type="Gene3D" id="3.30.530.20">
    <property type="match status" value="1"/>
</dbReference>
<dbReference type="RefSeq" id="WP_160426853.1">
    <property type="nucleotide sequence ID" value="NZ_WSTA01000112.1"/>
</dbReference>
<comment type="caution">
    <text evidence="1">The sequence shown here is derived from an EMBL/GenBank/DDBJ whole genome shotgun (WGS) entry which is preliminary data.</text>
</comment>
<dbReference type="InterPro" id="IPR023393">
    <property type="entry name" value="START-like_dom_sf"/>
</dbReference>
<dbReference type="AlphaFoldDB" id="A0A6I4P1G2"/>
<dbReference type="Proteomes" id="UP000438182">
    <property type="component" value="Unassembled WGS sequence"/>
</dbReference>
<evidence type="ECO:0000313" key="2">
    <source>
        <dbReference type="Proteomes" id="UP000438182"/>
    </source>
</evidence>
<evidence type="ECO:0000313" key="1">
    <source>
        <dbReference type="EMBL" id="MWC00212.1"/>
    </source>
</evidence>
<keyword evidence="2" id="KW-1185">Reference proteome</keyword>